<comment type="caution">
    <text evidence="1">The sequence shown here is derived from an EMBL/GenBank/DDBJ whole genome shotgun (WGS) entry which is preliminary data.</text>
</comment>
<accession>A0A0B2UT98</accession>
<evidence type="ECO:0000313" key="2">
    <source>
        <dbReference type="Proteomes" id="UP000031036"/>
    </source>
</evidence>
<reference evidence="1 2" key="1">
    <citation type="submission" date="2014-11" db="EMBL/GenBank/DDBJ databases">
        <title>Genetic blueprint of the zoonotic pathogen Toxocara canis.</title>
        <authorList>
            <person name="Zhu X.-Q."/>
            <person name="Korhonen P.K."/>
            <person name="Cai H."/>
            <person name="Young N.D."/>
            <person name="Nejsum P."/>
            <person name="von Samson-Himmelstjerna G."/>
            <person name="Boag P.R."/>
            <person name="Tan P."/>
            <person name="Li Q."/>
            <person name="Min J."/>
            <person name="Yang Y."/>
            <person name="Wang X."/>
            <person name="Fang X."/>
            <person name="Hall R.S."/>
            <person name="Hofmann A."/>
            <person name="Sternberg P.W."/>
            <person name="Jex A.R."/>
            <person name="Gasser R.B."/>
        </authorList>
    </citation>
    <scope>NUCLEOTIDE SEQUENCE [LARGE SCALE GENOMIC DNA]</scope>
    <source>
        <strain evidence="1">PN_DK_2014</strain>
    </source>
</reference>
<keyword evidence="2" id="KW-1185">Reference proteome</keyword>
<proteinExistence type="predicted"/>
<dbReference type="Proteomes" id="UP000031036">
    <property type="component" value="Unassembled WGS sequence"/>
</dbReference>
<dbReference type="EMBL" id="JPKZ01003226">
    <property type="protein sequence ID" value="KHN72628.1"/>
    <property type="molecule type" value="Genomic_DNA"/>
</dbReference>
<protein>
    <submittedName>
        <fullName evidence="1">Uncharacterized protein</fullName>
    </submittedName>
</protein>
<evidence type="ECO:0000313" key="1">
    <source>
        <dbReference type="EMBL" id="KHN72628.1"/>
    </source>
</evidence>
<dbReference type="AlphaFoldDB" id="A0A0B2UT98"/>
<name>A0A0B2UT98_TOXCA</name>
<organism evidence="1 2">
    <name type="scientific">Toxocara canis</name>
    <name type="common">Canine roundworm</name>
    <dbReference type="NCBI Taxonomy" id="6265"/>
    <lineage>
        <taxon>Eukaryota</taxon>
        <taxon>Metazoa</taxon>
        <taxon>Ecdysozoa</taxon>
        <taxon>Nematoda</taxon>
        <taxon>Chromadorea</taxon>
        <taxon>Rhabditida</taxon>
        <taxon>Spirurina</taxon>
        <taxon>Ascaridomorpha</taxon>
        <taxon>Ascaridoidea</taxon>
        <taxon>Toxocaridae</taxon>
        <taxon>Toxocara</taxon>
    </lineage>
</organism>
<sequence length="88" mass="9952">MAVTVECQINEASKFSDSIRAMEWQQQQLTTSEGALARFVRVLMRTPRRIDSLKDMPINILFGFQQTAKPATNPNAKLNRATGNNMPR</sequence>
<gene>
    <name evidence="1" type="ORF">Tcan_13113</name>
</gene>